<evidence type="ECO:0000256" key="1">
    <source>
        <dbReference type="SAM" id="Phobius"/>
    </source>
</evidence>
<protein>
    <submittedName>
        <fullName evidence="2">Uncharacterized protein</fullName>
    </submittedName>
</protein>
<keyword evidence="3" id="KW-1185">Reference proteome</keyword>
<dbReference type="KEGG" id="pbap:Pla133_20440"/>
<evidence type="ECO:0000313" key="2">
    <source>
        <dbReference type="EMBL" id="QDU66968.1"/>
    </source>
</evidence>
<organism evidence="2 3">
    <name type="scientific">Engelhardtia mirabilis</name>
    <dbReference type="NCBI Taxonomy" id="2528011"/>
    <lineage>
        <taxon>Bacteria</taxon>
        <taxon>Pseudomonadati</taxon>
        <taxon>Planctomycetota</taxon>
        <taxon>Planctomycetia</taxon>
        <taxon>Planctomycetia incertae sedis</taxon>
        <taxon>Engelhardtia</taxon>
    </lineage>
</organism>
<evidence type="ECO:0000313" key="3">
    <source>
        <dbReference type="Proteomes" id="UP000316921"/>
    </source>
</evidence>
<feature type="transmembrane region" description="Helical" evidence="1">
    <location>
        <begin position="29"/>
        <end position="49"/>
    </location>
</feature>
<accession>A0A518BJ26</accession>
<dbReference type="EMBL" id="CP036287">
    <property type="protein sequence ID" value="QDU66968.1"/>
    <property type="molecule type" value="Genomic_DNA"/>
</dbReference>
<keyword evidence="1" id="KW-0812">Transmembrane</keyword>
<reference evidence="2 3" key="1">
    <citation type="submission" date="2019-02" db="EMBL/GenBank/DDBJ databases">
        <title>Deep-cultivation of Planctomycetes and their phenomic and genomic characterization uncovers novel biology.</title>
        <authorList>
            <person name="Wiegand S."/>
            <person name="Jogler M."/>
            <person name="Boedeker C."/>
            <person name="Pinto D."/>
            <person name="Vollmers J."/>
            <person name="Rivas-Marin E."/>
            <person name="Kohn T."/>
            <person name="Peeters S.H."/>
            <person name="Heuer A."/>
            <person name="Rast P."/>
            <person name="Oberbeckmann S."/>
            <person name="Bunk B."/>
            <person name="Jeske O."/>
            <person name="Meyerdierks A."/>
            <person name="Storesund J.E."/>
            <person name="Kallscheuer N."/>
            <person name="Luecker S."/>
            <person name="Lage O.M."/>
            <person name="Pohl T."/>
            <person name="Merkel B.J."/>
            <person name="Hornburger P."/>
            <person name="Mueller R.-W."/>
            <person name="Bruemmer F."/>
            <person name="Labrenz M."/>
            <person name="Spormann A.M."/>
            <person name="Op den Camp H."/>
            <person name="Overmann J."/>
            <person name="Amann R."/>
            <person name="Jetten M.S.M."/>
            <person name="Mascher T."/>
            <person name="Medema M.H."/>
            <person name="Devos D.P."/>
            <person name="Kaster A.-K."/>
            <person name="Ovreas L."/>
            <person name="Rohde M."/>
            <person name="Galperin M.Y."/>
            <person name="Jogler C."/>
        </authorList>
    </citation>
    <scope>NUCLEOTIDE SEQUENCE [LARGE SCALE GENOMIC DNA]</scope>
    <source>
        <strain evidence="2 3">Pla133</strain>
    </source>
</reference>
<name>A0A518BJ26_9BACT</name>
<dbReference type="AlphaFoldDB" id="A0A518BJ26"/>
<proteinExistence type="predicted"/>
<keyword evidence="1" id="KW-1133">Transmembrane helix</keyword>
<gene>
    <name evidence="2" type="ORF">Pla133_20440</name>
</gene>
<dbReference type="Proteomes" id="UP000316921">
    <property type="component" value="Chromosome"/>
</dbReference>
<sequence length="243" mass="26960">MIGATSGPAARAETDPHIAPPLADPPGRFFAVLVGVSALMAVFTAGFAVHYTQGYLRVRAGKDIDEQRATLLGVPFFKRTFLEFNERLARTLPRGSKVLVEPKPQITPDGRSIWQYTGQARWFLYLNHYAYPARVYVRQPELASGTLVDYPRWLDYHFLELEGEDGESLVARDEAAIDALGIEYRLRYPVTKRFLIDRVDLAQRVDGEWVPIELAPRIGSGPTQAELDAEAAAEALEDEGGGA</sequence>
<keyword evidence="1" id="KW-0472">Membrane</keyword>
<dbReference type="RefSeq" id="WP_145064764.1">
    <property type="nucleotide sequence ID" value="NZ_CP036287.1"/>
</dbReference>